<dbReference type="InterPro" id="IPR007630">
    <property type="entry name" value="RNA_pol_sigma70_r4"/>
</dbReference>
<comment type="similarity">
    <text evidence="1 6">Belongs to the sigma-70 factor family. ECF subfamily.</text>
</comment>
<proteinExistence type="inferred from homology"/>
<dbReference type="InterPro" id="IPR013325">
    <property type="entry name" value="RNA_pol_sigma_r2"/>
</dbReference>
<evidence type="ECO:0000256" key="1">
    <source>
        <dbReference type="ARBA" id="ARBA00010641"/>
    </source>
</evidence>
<dbReference type="InterPro" id="IPR036388">
    <property type="entry name" value="WH-like_DNA-bd_sf"/>
</dbReference>
<evidence type="ECO:0000256" key="4">
    <source>
        <dbReference type="ARBA" id="ARBA00023125"/>
    </source>
</evidence>
<dbReference type="InterPro" id="IPR000838">
    <property type="entry name" value="RNA_pol_sigma70_ECF_CS"/>
</dbReference>
<dbReference type="NCBIfam" id="TIGR02937">
    <property type="entry name" value="sigma70-ECF"/>
    <property type="match status" value="1"/>
</dbReference>
<dbReference type="EMBL" id="AP012279">
    <property type="protein sequence ID" value="BAL78211.1"/>
    <property type="molecule type" value="Genomic_DNA"/>
</dbReference>
<dbReference type="GO" id="GO:0003677">
    <property type="term" value="F:DNA binding"/>
    <property type="evidence" value="ECO:0007669"/>
    <property type="project" value="UniProtKB-KW"/>
</dbReference>
<evidence type="ECO:0000313" key="10">
    <source>
        <dbReference type="Proteomes" id="UP000007886"/>
    </source>
</evidence>
<keyword evidence="4 6" id="KW-0238">DNA-binding</keyword>
<dbReference type="InterPro" id="IPR039425">
    <property type="entry name" value="RNA_pol_sigma-70-like"/>
</dbReference>
<feature type="domain" description="RNA polymerase sigma-70 region 4" evidence="8">
    <location>
        <begin position="146"/>
        <end position="194"/>
    </location>
</feature>
<name>A0AAI8MGL0_9BRAD</name>
<gene>
    <name evidence="9" type="ORF">S23_50170</name>
</gene>
<dbReference type="Proteomes" id="UP000007886">
    <property type="component" value="Chromosome"/>
</dbReference>
<evidence type="ECO:0000259" key="7">
    <source>
        <dbReference type="Pfam" id="PF04542"/>
    </source>
</evidence>
<keyword evidence="2 6" id="KW-0805">Transcription regulation</keyword>
<dbReference type="Pfam" id="PF04545">
    <property type="entry name" value="Sigma70_r4"/>
    <property type="match status" value="1"/>
</dbReference>
<dbReference type="PANTHER" id="PTHR43133">
    <property type="entry name" value="RNA POLYMERASE ECF-TYPE SIGMA FACTO"/>
    <property type="match status" value="1"/>
</dbReference>
<evidence type="ECO:0000256" key="5">
    <source>
        <dbReference type="ARBA" id="ARBA00023163"/>
    </source>
</evidence>
<evidence type="ECO:0000256" key="6">
    <source>
        <dbReference type="RuleBase" id="RU000716"/>
    </source>
</evidence>
<dbReference type="Gene3D" id="1.10.10.10">
    <property type="entry name" value="Winged helix-like DNA-binding domain superfamily/Winged helix DNA-binding domain"/>
    <property type="match status" value="1"/>
</dbReference>
<dbReference type="GO" id="GO:0006352">
    <property type="term" value="P:DNA-templated transcription initiation"/>
    <property type="evidence" value="ECO:0007669"/>
    <property type="project" value="InterPro"/>
</dbReference>
<dbReference type="AlphaFoldDB" id="A0AAI8MGL0"/>
<keyword evidence="5 6" id="KW-0804">Transcription</keyword>
<keyword evidence="10" id="KW-1185">Reference proteome</keyword>
<dbReference type="KEGG" id="brs:S23_50170"/>
<dbReference type="SUPFAM" id="SSF88659">
    <property type="entry name" value="Sigma3 and sigma4 domains of RNA polymerase sigma factors"/>
    <property type="match status" value="1"/>
</dbReference>
<dbReference type="Gene3D" id="1.10.1740.10">
    <property type="match status" value="1"/>
</dbReference>
<evidence type="ECO:0000256" key="2">
    <source>
        <dbReference type="ARBA" id="ARBA00023015"/>
    </source>
</evidence>
<evidence type="ECO:0000313" key="9">
    <source>
        <dbReference type="EMBL" id="BAL78211.1"/>
    </source>
</evidence>
<sequence>MPARRWIRLQRTPLERPKATVEWAELIGRVAAHGDRDAFKLLFEHFAPRVKGLLMKIGTDADTAEEIAQSTLLAVWRKAAQFDPSSGGAAAWIFTIARNLRIDAARRAVRQARADQPGLIDDAEDIVDSPEILMTRGEDVSRVAAALLRLSEEQSRVVRMSFIEERPHAEIAESLGIPLGTVKSRIRLAMSRLRDLLDEPT</sequence>
<evidence type="ECO:0000259" key="8">
    <source>
        <dbReference type="Pfam" id="PF04545"/>
    </source>
</evidence>
<feature type="domain" description="RNA polymerase sigma-70 region 2" evidence="7">
    <location>
        <begin position="42"/>
        <end position="110"/>
    </location>
</feature>
<dbReference type="InterPro" id="IPR007627">
    <property type="entry name" value="RNA_pol_sigma70_r2"/>
</dbReference>
<protein>
    <recommendedName>
        <fullName evidence="6">RNA polymerase sigma factor</fullName>
    </recommendedName>
</protein>
<dbReference type="InterPro" id="IPR013324">
    <property type="entry name" value="RNA_pol_sigma_r3/r4-like"/>
</dbReference>
<reference evidence="9 10" key="1">
    <citation type="journal article" date="2012" name="Microbes Environ.">
        <title>Complete genome sequence of Bradyrhizobium sp. S23321: insights into symbiosis evolution in soil oligotrophs.</title>
        <authorList>
            <person name="Okubo T."/>
            <person name="Tsukui T."/>
            <person name="Maita H."/>
            <person name="Okamoto S."/>
            <person name="Oshima K."/>
            <person name="Fujisawa T."/>
            <person name="Saito A."/>
            <person name="Futamata H."/>
            <person name="Hattori R."/>
            <person name="Shimomura Y."/>
            <person name="Haruta S."/>
            <person name="Morimoto S."/>
            <person name="Wang Y."/>
            <person name="Sakai Y."/>
            <person name="Hattori M."/>
            <person name="Aizawa S."/>
            <person name="Nagashima K.V.P."/>
            <person name="Masuda S."/>
            <person name="Hattori T."/>
            <person name="Yamashita A."/>
            <person name="Bao Z."/>
            <person name="Hayatsu M."/>
            <person name="Kajiya-Kanegae H."/>
            <person name="Yoshinaga I."/>
            <person name="Sakamoto K."/>
            <person name="Toyota K."/>
            <person name="Nakao M."/>
            <person name="Kohara M."/>
            <person name="Anda M."/>
            <person name="Niwa R."/>
            <person name="Jung-Hwan P."/>
            <person name="Sameshima-Saito R."/>
            <person name="Tokuda S."/>
            <person name="Yamamoto S."/>
            <person name="Yamamoto S."/>
            <person name="Yokoyama T."/>
            <person name="Akutsu T."/>
            <person name="Nakamura Y."/>
            <person name="Nakahira-Yanaka Y."/>
            <person name="Takada Hoshino Y."/>
            <person name="Hirakawa H."/>
            <person name="Mitsui H."/>
            <person name="Terasawa K."/>
            <person name="Itakura M."/>
            <person name="Sato S."/>
            <person name="Ikeda-Ohtsubo W."/>
            <person name="Sakakura N."/>
            <person name="Kaminuma E."/>
            <person name="Minamisawa K."/>
        </authorList>
    </citation>
    <scope>NUCLEOTIDE SEQUENCE [LARGE SCALE GENOMIC DNA]</scope>
    <source>
        <strain evidence="9 10">S23321</strain>
    </source>
</reference>
<dbReference type="Pfam" id="PF04542">
    <property type="entry name" value="Sigma70_r2"/>
    <property type="match status" value="1"/>
</dbReference>
<dbReference type="InterPro" id="IPR014284">
    <property type="entry name" value="RNA_pol_sigma-70_dom"/>
</dbReference>
<dbReference type="PANTHER" id="PTHR43133:SF62">
    <property type="entry name" value="RNA POLYMERASE SIGMA FACTOR SIGZ"/>
    <property type="match status" value="1"/>
</dbReference>
<organism evidence="9 10">
    <name type="scientific">Bradyrhizobium cosmicum</name>
    <dbReference type="NCBI Taxonomy" id="1404864"/>
    <lineage>
        <taxon>Bacteria</taxon>
        <taxon>Pseudomonadati</taxon>
        <taxon>Pseudomonadota</taxon>
        <taxon>Alphaproteobacteria</taxon>
        <taxon>Hyphomicrobiales</taxon>
        <taxon>Nitrobacteraceae</taxon>
        <taxon>Bradyrhizobium</taxon>
    </lineage>
</organism>
<dbReference type="PROSITE" id="PS01063">
    <property type="entry name" value="SIGMA70_ECF"/>
    <property type="match status" value="1"/>
</dbReference>
<keyword evidence="3 6" id="KW-0731">Sigma factor</keyword>
<evidence type="ECO:0000256" key="3">
    <source>
        <dbReference type="ARBA" id="ARBA00023082"/>
    </source>
</evidence>
<dbReference type="SUPFAM" id="SSF88946">
    <property type="entry name" value="Sigma2 domain of RNA polymerase sigma factors"/>
    <property type="match status" value="1"/>
</dbReference>
<dbReference type="CDD" id="cd06171">
    <property type="entry name" value="Sigma70_r4"/>
    <property type="match status" value="1"/>
</dbReference>
<dbReference type="GO" id="GO:0016987">
    <property type="term" value="F:sigma factor activity"/>
    <property type="evidence" value="ECO:0007669"/>
    <property type="project" value="UniProtKB-KW"/>
</dbReference>
<accession>A0AAI8MGL0</accession>